<dbReference type="PANTHER" id="PTHR31065">
    <property type="entry name" value="PLATZ TRANSCRIPTION FACTOR FAMILY PROTEIN"/>
    <property type="match status" value="1"/>
</dbReference>
<dbReference type="Gramene" id="Kaladp0042s0111.1.v1.1">
    <property type="protein sequence ID" value="Kaladp0042s0111.1.v1.1"/>
    <property type="gene ID" value="Kaladp0042s0111.v1.1"/>
</dbReference>
<dbReference type="Pfam" id="PF04640">
    <property type="entry name" value="PLATZ"/>
    <property type="match status" value="1"/>
</dbReference>
<dbReference type="InterPro" id="IPR006734">
    <property type="entry name" value="PLATZ"/>
</dbReference>
<evidence type="ECO:0000313" key="1">
    <source>
        <dbReference type="EnsemblPlants" id="Kaladp0042s0111.1.v1.1"/>
    </source>
</evidence>
<accession>A0A7N0TPL1</accession>
<protein>
    <submittedName>
        <fullName evidence="1">Uncharacterized protein</fullName>
    </submittedName>
</protein>
<reference evidence="1" key="1">
    <citation type="submission" date="2021-01" db="UniProtKB">
        <authorList>
            <consortium name="EnsemblPlants"/>
        </authorList>
    </citation>
    <scope>IDENTIFICATION</scope>
</reference>
<dbReference type="OMA" id="SENRCEC"/>
<proteinExistence type="predicted"/>
<sequence>MEEQEGVGEEEGKKGGAVEAWIESLLEAEFYTQCECGGSNRCETNMFCIDCMGKAFCEKCKMEGKQHSEHRVIQVYKSSHATCFRKQDIKTRMDISSIQSFINNSHHVIYIRPRKSNGHRNGVQPVNRCVVCSWELKSEGDIYCSISCKVAESKFLFFFFSFEVVFDVMTADGNLVSSD</sequence>
<dbReference type="AlphaFoldDB" id="A0A7N0TPL1"/>
<organism evidence="1 2">
    <name type="scientific">Kalanchoe fedtschenkoi</name>
    <name type="common">Lavender scallops</name>
    <name type="synonym">South American air plant</name>
    <dbReference type="NCBI Taxonomy" id="63787"/>
    <lineage>
        <taxon>Eukaryota</taxon>
        <taxon>Viridiplantae</taxon>
        <taxon>Streptophyta</taxon>
        <taxon>Embryophyta</taxon>
        <taxon>Tracheophyta</taxon>
        <taxon>Spermatophyta</taxon>
        <taxon>Magnoliopsida</taxon>
        <taxon>eudicotyledons</taxon>
        <taxon>Gunneridae</taxon>
        <taxon>Pentapetalae</taxon>
        <taxon>Saxifragales</taxon>
        <taxon>Crassulaceae</taxon>
        <taxon>Kalanchoe</taxon>
    </lineage>
</organism>
<dbReference type="EnsemblPlants" id="Kaladp0042s0111.1.v1.1">
    <property type="protein sequence ID" value="Kaladp0042s0111.1.v1.1"/>
    <property type="gene ID" value="Kaladp0042s0111.v1.1"/>
</dbReference>
<dbReference type="Proteomes" id="UP000594263">
    <property type="component" value="Unplaced"/>
</dbReference>
<name>A0A7N0TPL1_KALFE</name>
<keyword evidence="2" id="KW-1185">Reference proteome</keyword>
<dbReference type="PANTHER" id="PTHR31065:SF39">
    <property type="entry name" value="PLATZ TRANSCRIPTION FACTOR FAMILY PROTEIN"/>
    <property type="match status" value="1"/>
</dbReference>
<evidence type="ECO:0000313" key="2">
    <source>
        <dbReference type="Proteomes" id="UP000594263"/>
    </source>
</evidence>